<dbReference type="GO" id="GO:0004177">
    <property type="term" value="F:aminopeptidase activity"/>
    <property type="evidence" value="ECO:0007669"/>
    <property type="project" value="UniProtKB-KW"/>
</dbReference>
<reference evidence="6" key="1">
    <citation type="journal article" date="2014" name="Int. J. Syst. Evol. Microbiol.">
        <title>Complete genome sequence of Corynebacterium casei LMG S-19264T (=DSM 44701T), isolated from a smear-ripened cheese.</title>
        <authorList>
            <consortium name="US DOE Joint Genome Institute (JGI-PGF)"/>
            <person name="Walter F."/>
            <person name="Albersmeier A."/>
            <person name="Kalinowski J."/>
            <person name="Ruckert C."/>
        </authorList>
    </citation>
    <scope>NUCLEOTIDE SEQUENCE</scope>
    <source>
        <strain evidence="6">KCTC 12368</strain>
    </source>
</reference>
<reference evidence="6" key="2">
    <citation type="submission" date="2020-09" db="EMBL/GenBank/DDBJ databases">
        <authorList>
            <person name="Sun Q."/>
            <person name="Kim S."/>
        </authorList>
    </citation>
    <scope>NUCLEOTIDE SEQUENCE</scope>
    <source>
        <strain evidence="6">KCTC 12368</strain>
    </source>
</reference>
<keyword evidence="5" id="KW-0378">Hydrolase</keyword>
<gene>
    <name evidence="6" type="ORF">GCM10007049_15290</name>
</gene>
<dbReference type="Gene3D" id="3.40.630.10">
    <property type="entry name" value="Zn peptidases"/>
    <property type="match status" value="1"/>
</dbReference>
<comment type="similarity">
    <text evidence="1">Belongs to the peptidase M42 family.</text>
</comment>
<dbReference type="Proteomes" id="UP000619457">
    <property type="component" value="Unassembled WGS sequence"/>
</dbReference>
<dbReference type="Gene3D" id="2.40.30.40">
    <property type="entry name" value="Peptidase M42, domain 2"/>
    <property type="match status" value="1"/>
</dbReference>
<dbReference type="EMBL" id="BMWX01000002">
    <property type="protein sequence ID" value="GGZ23324.1"/>
    <property type="molecule type" value="Genomic_DNA"/>
</dbReference>
<keyword evidence="4" id="KW-0479">Metal-binding</keyword>
<proteinExistence type="inferred from homology"/>
<dbReference type="PANTHER" id="PTHR32481">
    <property type="entry name" value="AMINOPEPTIDASE"/>
    <property type="match status" value="1"/>
</dbReference>
<evidence type="ECO:0000256" key="1">
    <source>
        <dbReference type="ARBA" id="ARBA00006272"/>
    </source>
</evidence>
<accession>A0A918UNR6</accession>
<dbReference type="PANTHER" id="PTHR32481:SF0">
    <property type="entry name" value="AMINOPEPTIDASE YPDE-RELATED"/>
    <property type="match status" value="1"/>
</dbReference>
<dbReference type="GO" id="GO:0046872">
    <property type="term" value="F:metal ion binding"/>
    <property type="evidence" value="ECO:0007669"/>
    <property type="project" value="UniProtKB-KW"/>
</dbReference>
<evidence type="ECO:0000256" key="5">
    <source>
        <dbReference type="ARBA" id="ARBA00022801"/>
    </source>
</evidence>
<name>A0A918UNR6_9BACT</name>
<protein>
    <submittedName>
        <fullName evidence="6">Uncharacterized protein</fullName>
    </submittedName>
</protein>
<dbReference type="InterPro" id="IPR051464">
    <property type="entry name" value="Peptidase_M42_aminopept"/>
</dbReference>
<evidence type="ECO:0000313" key="6">
    <source>
        <dbReference type="EMBL" id="GGZ23324.1"/>
    </source>
</evidence>
<evidence type="ECO:0000256" key="4">
    <source>
        <dbReference type="ARBA" id="ARBA00022723"/>
    </source>
</evidence>
<evidence type="ECO:0000313" key="7">
    <source>
        <dbReference type="Proteomes" id="UP000619457"/>
    </source>
</evidence>
<dbReference type="InterPro" id="IPR008007">
    <property type="entry name" value="Peptidase_M42"/>
</dbReference>
<dbReference type="AlphaFoldDB" id="A0A918UNR6"/>
<organism evidence="6 7">
    <name type="scientific">Echinicola pacifica</name>
    <dbReference type="NCBI Taxonomy" id="346377"/>
    <lineage>
        <taxon>Bacteria</taxon>
        <taxon>Pseudomonadati</taxon>
        <taxon>Bacteroidota</taxon>
        <taxon>Cytophagia</taxon>
        <taxon>Cytophagales</taxon>
        <taxon>Cyclobacteriaceae</taxon>
        <taxon>Echinicola</taxon>
    </lineage>
</organism>
<keyword evidence="3" id="KW-0645">Protease</keyword>
<sequence length="278" mass="31260">MDYVQQRKKSWKVLPEVYFGEEFQDNIVLKFGNPRTAVFAHLDTIGFTCRYHNQLVPVGGPDVQDGNILVGEDALGPIECTAHIVEDQLIHGFPRGIQPGTNLSYKQNIRVDDEYIQAAYLDNRLGVFNALEICEDLEDGLVVFSTYEEHGGGSVPFLAKFIYEKWGVRQALISDITWVTEGVKHHEGVAISLRDQFIPRKTYINKIVALAAESGVPYQLEVEGAGGSDGREIQMSPYPIDWCFVGAPEDNVHTPDEKVSLLDLEAMINLYKYLMQHL</sequence>
<dbReference type="Pfam" id="PF05343">
    <property type="entry name" value="Peptidase_M42"/>
    <property type="match status" value="1"/>
</dbReference>
<dbReference type="InterPro" id="IPR023367">
    <property type="entry name" value="Peptidase_M42_dom2"/>
</dbReference>
<dbReference type="GO" id="GO:0006508">
    <property type="term" value="P:proteolysis"/>
    <property type="evidence" value="ECO:0007669"/>
    <property type="project" value="UniProtKB-KW"/>
</dbReference>
<keyword evidence="2" id="KW-0031">Aminopeptidase</keyword>
<dbReference type="CDD" id="cd03873">
    <property type="entry name" value="Zinc_peptidase_like"/>
    <property type="match status" value="1"/>
</dbReference>
<evidence type="ECO:0000256" key="3">
    <source>
        <dbReference type="ARBA" id="ARBA00022670"/>
    </source>
</evidence>
<comment type="caution">
    <text evidence="6">The sequence shown here is derived from an EMBL/GenBank/DDBJ whole genome shotgun (WGS) entry which is preliminary data.</text>
</comment>
<evidence type="ECO:0000256" key="2">
    <source>
        <dbReference type="ARBA" id="ARBA00022438"/>
    </source>
</evidence>
<keyword evidence="7" id="KW-1185">Reference proteome</keyword>
<dbReference type="SUPFAM" id="SSF53187">
    <property type="entry name" value="Zn-dependent exopeptidases"/>
    <property type="match status" value="1"/>
</dbReference>